<dbReference type="PANTHER" id="PTHR23301">
    <property type="entry name" value="CHITIN BINDING PERITROPHIN-A"/>
    <property type="match status" value="1"/>
</dbReference>
<evidence type="ECO:0000256" key="6">
    <source>
        <dbReference type="SAM" id="SignalP"/>
    </source>
</evidence>
<dbReference type="GO" id="GO:0005576">
    <property type="term" value="C:extracellular region"/>
    <property type="evidence" value="ECO:0007669"/>
    <property type="project" value="InterPro"/>
</dbReference>
<feature type="non-terminal residue" evidence="8">
    <location>
        <position position="249"/>
    </location>
</feature>
<evidence type="ECO:0000256" key="1">
    <source>
        <dbReference type="ARBA" id="ARBA00022669"/>
    </source>
</evidence>
<keyword evidence="4" id="KW-1015">Disulfide bond</keyword>
<feature type="domain" description="Chitin-binding type-2" evidence="7">
    <location>
        <begin position="17"/>
        <end position="75"/>
    </location>
</feature>
<evidence type="ECO:0000256" key="2">
    <source>
        <dbReference type="ARBA" id="ARBA00022729"/>
    </source>
</evidence>
<keyword evidence="1" id="KW-0147">Chitin-binding</keyword>
<dbReference type="EMBL" id="CAXKWB010019423">
    <property type="protein sequence ID" value="CAL4121881.1"/>
    <property type="molecule type" value="Genomic_DNA"/>
</dbReference>
<proteinExistence type="predicted"/>
<accession>A0AAV2RDH6</accession>
<keyword evidence="9" id="KW-1185">Reference proteome</keyword>
<dbReference type="GO" id="GO:0008061">
    <property type="term" value="F:chitin binding"/>
    <property type="evidence" value="ECO:0007669"/>
    <property type="project" value="UniProtKB-KW"/>
</dbReference>
<protein>
    <recommendedName>
        <fullName evidence="7">Chitin-binding type-2 domain-containing protein</fullName>
    </recommendedName>
</protein>
<name>A0AAV2RDH6_MEGNR</name>
<dbReference type="AlphaFoldDB" id="A0AAV2RDH6"/>
<sequence length="249" mass="27848">MYNIGLLLALAAGAYAQFNCVEDGFYVDPQQCDKYYHCSRGQYTEKLCPDGLIFDDTLGPRVEQCNYNFIIDCPEGKTQQPAQPSGIECPRQNGRFEHEDPTNCKTYYECVNGVANTRECHAGLHFDEFSGVCDWASKGFRVGCEDRPKVLPDGFSCARNESQSQFGVPDRDHQLFIHPEDCRKFYICYDGIYPEASGCPQGTVFNDLTLVCDDPANVQGCEDYYPDVVLSKNPVPSPNAANAARRPLN</sequence>
<dbReference type="SMART" id="SM00494">
    <property type="entry name" value="ChtBD2"/>
    <property type="match status" value="3"/>
</dbReference>
<evidence type="ECO:0000313" key="9">
    <source>
        <dbReference type="Proteomes" id="UP001497623"/>
    </source>
</evidence>
<dbReference type="PROSITE" id="PS50940">
    <property type="entry name" value="CHIT_BIND_II"/>
    <property type="match status" value="3"/>
</dbReference>
<dbReference type="Pfam" id="PF01607">
    <property type="entry name" value="CBM_14"/>
    <property type="match status" value="3"/>
</dbReference>
<dbReference type="PANTHER" id="PTHR23301:SF100">
    <property type="entry name" value="GASP, ISOFORM A"/>
    <property type="match status" value="1"/>
</dbReference>
<comment type="caution">
    <text evidence="8">The sequence shown here is derived from an EMBL/GenBank/DDBJ whole genome shotgun (WGS) entry which is preliminary data.</text>
</comment>
<evidence type="ECO:0000256" key="4">
    <source>
        <dbReference type="ARBA" id="ARBA00023157"/>
    </source>
</evidence>
<dbReference type="InterPro" id="IPR002557">
    <property type="entry name" value="Chitin-bd_dom"/>
</dbReference>
<evidence type="ECO:0000256" key="3">
    <source>
        <dbReference type="ARBA" id="ARBA00022737"/>
    </source>
</evidence>
<feature type="domain" description="Chitin-binding type-2" evidence="7">
    <location>
        <begin position="154"/>
        <end position="223"/>
    </location>
</feature>
<dbReference type="Proteomes" id="UP001497623">
    <property type="component" value="Unassembled WGS sequence"/>
</dbReference>
<dbReference type="Gene3D" id="2.170.140.10">
    <property type="entry name" value="Chitin binding domain"/>
    <property type="match status" value="3"/>
</dbReference>
<organism evidence="8 9">
    <name type="scientific">Meganyctiphanes norvegica</name>
    <name type="common">Northern krill</name>
    <name type="synonym">Thysanopoda norvegica</name>
    <dbReference type="NCBI Taxonomy" id="48144"/>
    <lineage>
        <taxon>Eukaryota</taxon>
        <taxon>Metazoa</taxon>
        <taxon>Ecdysozoa</taxon>
        <taxon>Arthropoda</taxon>
        <taxon>Crustacea</taxon>
        <taxon>Multicrustacea</taxon>
        <taxon>Malacostraca</taxon>
        <taxon>Eumalacostraca</taxon>
        <taxon>Eucarida</taxon>
        <taxon>Euphausiacea</taxon>
        <taxon>Euphausiidae</taxon>
        <taxon>Meganyctiphanes</taxon>
    </lineage>
</organism>
<feature type="chain" id="PRO_5043741134" description="Chitin-binding type-2 domain-containing protein" evidence="6">
    <location>
        <begin position="17"/>
        <end position="249"/>
    </location>
</feature>
<evidence type="ECO:0000313" key="8">
    <source>
        <dbReference type="EMBL" id="CAL4121881.1"/>
    </source>
</evidence>
<dbReference type="SUPFAM" id="SSF57625">
    <property type="entry name" value="Invertebrate chitin-binding proteins"/>
    <property type="match status" value="3"/>
</dbReference>
<keyword evidence="3" id="KW-0677">Repeat</keyword>
<dbReference type="InterPro" id="IPR036508">
    <property type="entry name" value="Chitin-bd_dom_sf"/>
</dbReference>
<evidence type="ECO:0000259" key="7">
    <source>
        <dbReference type="PROSITE" id="PS50940"/>
    </source>
</evidence>
<keyword evidence="5" id="KW-0325">Glycoprotein</keyword>
<dbReference type="InterPro" id="IPR051940">
    <property type="entry name" value="Chitin_bind-dev_reg"/>
</dbReference>
<evidence type="ECO:0000256" key="5">
    <source>
        <dbReference type="ARBA" id="ARBA00023180"/>
    </source>
</evidence>
<feature type="domain" description="Chitin-binding type-2" evidence="7">
    <location>
        <begin position="86"/>
        <end position="146"/>
    </location>
</feature>
<keyword evidence="2 6" id="KW-0732">Signal</keyword>
<feature type="signal peptide" evidence="6">
    <location>
        <begin position="1"/>
        <end position="16"/>
    </location>
</feature>
<reference evidence="8 9" key="1">
    <citation type="submission" date="2024-05" db="EMBL/GenBank/DDBJ databases">
        <authorList>
            <person name="Wallberg A."/>
        </authorList>
    </citation>
    <scope>NUCLEOTIDE SEQUENCE [LARGE SCALE GENOMIC DNA]</scope>
</reference>
<gene>
    <name evidence="8" type="ORF">MNOR_LOCUS22743</name>
</gene>